<keyword evidence="3" id="KW-1185">Reference proteome</keyword>
<name>A0A3L6TM92_PANMI</name>
<comment type="caution">
    <text evidence="2">The sequence shown here is derived from an EMBL/GenBank/DDBJ whole genome shotgun (WGS) entry which is preliminary data.</text>
</comment>
<evidence type="ECO:0000256" key="1">
    <source>
        <dbReference type="SAM" id="MobiDB-lite"/>
    </source>
</evidence>
<proteinExistence type="predicted"/>
<accession>A0A3L6TM92</accession>
<dbReference type="AlphaFoldDB" id="A0A3L6TM92"/>
<dbReference type="Proteomes" id="UP000275267">
    <property type="component" value="Unassembled WGS sequence"/>
</dbReference>
<reference evidence="3" key="1">
    <citation type="journal article" date="2019" name="Nat. Commun.">
        <title>The genome of broomcorn millet.</title>
        <authorList>
            <person name="Zou C."/>
            <person name="Miki D."/>
            <person name="Li D."/>
            <person name="Tang Q."/>
            <person name="Xiao L."/>
            <person name="Rajput S."/>
            <person name="Deng P."/>
            <person name="Jia W."/>
            <person name="Huang R."/>
            <person name="Zhang M."/>
            <person name="Sun Y."/>
            <person name="Hu J."/>
            <person name="Fu X."/>
            <person name="Schnable P.S."/>
            <person name="Li F."/>
            <person name="Zhang H."/>
            <person name="Feng B."/>
            <person name="Zhu X."/>
            <person name="Liu R."/>
            <person name="Schnable J.C."/>
            <person name="Zhu J.-K."/>
            <person name="Zhang H."/>
        </authorList>
    </citation>
    <scope>NUCLEOTIDE SEQUENCE [LARGE SCALE GENOMIC DNA]</scope>
</reference>
<dbReference type="EMBL" id="PQIB02000001">
    <property type="protein sequence ID" value="RLN40651.1"/>
    <property type="molecule type" value="Genomic_DNA"/>
</dbReference>
<protein>
    <submittedName>
        <fullName evidence="2">Uncharacterized protein</fullName>
    </submittedName>
</protein>
<feature type="region of interest" description="Disordered" evidence="1">
    <location>
        <begin position="120"/>
        <end position="170"/>
    </location>
</feature>
<evidence type="ECO:0000313" key="2">
    <source>
        <dbReference type="EMBL" id="RLN40651.1"/>
    </source>
</evidence>
<evidence type="ECO:0000313" key="3">
    <source>
        <dbReference type="Proteomes" id="UP000275267"/>
    </source>
</evidence>
<gene>
    <name evidence="2" type="ORF">C2845_PM01G44270</name>
</gene>
<sequence length="170" mass="18376">MALPRPTRRSTRAAFDSARLRRAFLVGAVIRPLDARAADPQLRQRLVCPVLAWLRDLIPSGMGGIVTTERGGGCKRTQWGLATAWHGAAEMSASRSRVVAERRTTSPACLGSAADGQKCPVARRSGLPRLKPDRWPKSNTDSAANEPAVRICGRRDGGHRALPSHDQPVV</sequence>
<organism evidence="2 3">
    <name type="scientific">Panicum miliaceum</name>
    <name type="common">Proso millet</name>
    <name type="synonym">Broomcorn millet</name>
    <dbReference type="NCBI Taxonomy" id="4540"/>
    <lineage>
        <taxon>Eukaryota</taxon>
        <taxon>Viridiplantae</taxon>
        <taxon>Streptophyta</taxon>
        <taxon>Embryophyta</taxon>
        <taxon>Tracheophyta</taxon>
        <taxon>Spermatophyta</taxon>
        <taxon>Magnoliopsida</taxon>
        <taxon>Liliopsida</taxon>
        <taxon>Poales</taxon>
        <taxon>Poaceae</taxon>
        <taxon>PACMAD clade</taxon>
        <taxon>Panicoideae</taxon>
        <taxon>Panicodae</taxon>
        <taxon>Paniceae</taxon>
        <taxon>Panicinae</taxon>
        <taxon>Panicum</taxon>
        <taxon>Panicum sect. Panicum</taxon>
    </lineage>
</organism>